<name>A0A9X2L800_9PROT</name>
<gene>
    <name evidence="9" type="ORF">NOG11_04450</name>
</gene>
<evidence type="ECO:0000259" key="8">
    <source>
        <dbReference type="Pfam" id="PF04239"/>
    </source>
</evidence>
<evidence type="ECO:0000313" key="10">
    <source>
        <dbReference type="Proteomes" id="UP001142610"/>
    </source>
</evidence>
<keyword evidence="4 7" id="KW-0812">Transmembrane</keyword>
<evidence type="ECO:0000256" key="1">
    <source>
        <dbReference type="ARBA" id="ARBA00004651"/>
    </source>
</evidence>
<dbReference type="InterPro" id="IPR023090">
    <property type="entry name" value="UPF0702_alpha/beta_dom_sf"/>
</dbReference>
<dbReference type="InterPro" id="IPR007353">
    <property type="entry name" value="DUF421"/>
</dbReference>
<feature type="transmembrane region" description="Helical" evidence="7">
    <location>
        <begin position="47"/>
        <end position="64"/>
    </location>
</feature>
<sequence>MDEKERIFFADWEGIAEVVIVSPLIYGLVILFVRISGKRTTGEMNNFDWILTVAMGSIVASGIVINTVELAETVSAIAVLIGLQYILTKLTHRSSKVSNIVKSPPRVLVYRGVIDEKAMQAERITKEEIAAVLRQNDIPRLDAIEFLVLENTGQFSILSRVAAEASVDEVVMTEEMRNVAQR</sequence>
<dbReference type="Proteomes" id="UP001142610">
    <property type="component" value="Unassembled WGS sequence"/>
</dbReference>
<evidence type="ECO:0000313" key="9">
    <source>
        <dbReference type="EMBL" id="MCQ8184631.1"/>
    </source>
</evidence>
<comment type="subcellular location">
    <subcellularLocation>
        <location evidence="1">Cell membrane</location>
        <topology evidence="1">Multi-pass membrane protein</topology>
    </subcellularLocation>
</comment>
<dbReference type="Pfam" id="PF04239">
    <property type="entry name" value="DUF421"/>
    <property type="match status" value="1"/>
</dbReference>
<dbReference type="Gene3D" id="3.30.240.20">
    <property type="entry name" value="bsu07140 like domains"/>
    <property type="match status" value="1"/>
</dbReference>
<evidence type="ECO:0000256" key="2">
    <source>
        <dbReference type="ARBA" id="ARBA00006448"/>
    </source>
</evidence>
<evidence type="ECO:0000256" key="4">
    <source>
        <dbReference type="ARBA" id="ARBA00022692"/>
    </source>
</evidence>
<dbReference type="PANTHER" id="PTHR34582">
    <property type="entry name" value="UPF0702 TRANSMEMBRANE PROTEIN YCAP"/>
    <property type="match status" value="1"/>
</dbReference>
<protein>
    <submittedName>
        <fullName evidence="9">DUF421 domain-containing protein</fullName>
    </submittedName>
</protein>
<keyword evidence="10" id="KW-1185">Reference proteome</keyword>
<dbReference type="RefSeq" id="WP_256618480.1">
    <property type="nucleotide sequence ID" value="NZ_JANIBC010000002.1"/>
</dbReference>
<keyword evidence="5 7" id="KW-1133">Transmembrane helix</keyword>
<evidence type="ECO:0000256" key="5">
    <source>
        <dbReference type="ARBA" id="ARBA00022989"/>
    </source>
</evidence>
<keyword evidence="3" id="KW-1003">Cell membrane</keyword>
<comment type="similarity">
    <text evidence="2">Belongs to the UPF0702 family.</text>
</comment>
<comment type="caution">
    <text evidence="9">The sequence shown here is derived from an EMBL/GenBank/DDBJ whole genome shotgun (WGS) entry which is preliminary data.</text>
</comment>
<organism evidence="9 10">
    <name type="scientific">Parvularcula maris</name>
    <dbReference type="NCBI Taxonomy" id="2965077"/>
    <lineage>
        <taxon>Bacteria</taxon>
        <taxon>Pseudomonadati</taxon>
        <taxon>Pseudomonadota</taxon>
        <taxon>Alphaproteobacteria</taxon>
        <taxon>Parvularculales</taxon>
        <taxon>Parvularculaceae</taxon>
        <taxon>Parvularcula</taxon>
    </lineage>
</organism>
<keyword evidence="6 7" id="KW-0472">Membrane</keyword>
<dbReference type="AlphaFoldDB" id="A0A9X2L800"/>
<accession>A0A9X2L800</accession>
<dbReference type="GO" id="GO:0005886">
    <property type="term" value="C:plasma membrane"/>
    <property type="evidence" value="ECO:0007669"/>
    <property type="project" value="UniProtKB-SubCell"/>
</dbReference>
<feature type="transmembrane region" description="Helical" evidence="7">
    <location>
        <begin position="15"/>
        <end position="35"/>
    </location>
</feature>
<dbReference type="PANTHER" id="PTHR34582:SF6">
    <property type="entry name" value="UPF0702 TRANSMEMBRANE PROTEIN YCAP"/>
    <property type="match status" value="1"/>
</dbReference>
<evidence type="ECO:0000256" key="7">
    <source>
        <dbReference type="SAM" id="Phobius"/>
    </source>
</evidence>
<feature type="domain" description="YetF C-terminal" evidence="8">
    <location>
        <begin position="93"/>
        <end position="172"/>
    </location>
</feature>
<reference evidence="9" key="1">
    <citation type="submission" date="2022-07" db="EMBL/GenBank/DDBJ databases">
        <title>Parvularcula maris sp. nov., an algicidal bacterium isolated from seawater.</title>
        <authorList>
            <person name="Li F."/>
        </authorList>
    </citation>
    <scope>NUCLEOTIDE SEQUENCE</scope>
    <source>
        <strain evidence="9">BGMRC 0090</strain>
    </source>
</reference>
<evidence type="ECO:0000256" key="3">
    <source>
        <dbReference type="ARBA" id="ARBA00022475"/>
    </source>
</evidence>
<dbReference type="EMBL" id="JANIBC010000002">
    <property type="protein sequence ID" value="MCQ8184631.1"/>
    <property type="molecule type" value="Genomic_DNA"/>
</dbReference>
<proteinExistence type="inferred from homology"/>
<evidence type="ECO:0000256" key="6">
    <source>
        <dbReference type="ARBA" id="ARBA00023136"/>
    </source>
</evidence>